<dbReference type="InterPro" id="IPR024083">
    <property type="entry name" value="Fumarase/histidase_N"/>
</dbReference>
<evidence type="ECO:0000256" key="2">
    <source>
        <dbReference type="ARBA" id="ARBA00004734"/>
    </source>
</evidence>
<dbReference type="InParanoid" id="D8TM86"/>
<dbReference type="CDD" id="cd01598">
    <property type="entry name" value="PurB"/>
    <property type="match status" value="1"/>
</dbReference>
<feature type="region of interest" description="Disordered" evidence="9">
    <location>
        <begin position="118"/>
        <end position="192"/>
    </location>
</feature>
<dbReference type="InterPro" id="IPR008948">
    <property type="entry name" value="L-Aspartase-like"/>
</dbReference>
<keyword evidence="7" id="KW-0456">Lyase</keyword>
<dbReference type="Gene3D" id="1.20.200.10">
    <property type="entry name" value="Fumarase/aspartase (Central domain)"/>
    <property type="match status" value="1"/>
</dbReference>
<dbReference type="KEGG" id="vcn:VOLCADRAFT_87784"/>
<evidence type="ECO:0000256" key="9">
    <source>
        <dbReference type="SAM" id="MobiDB-lite"/>
    </source>
</evidence>
<dbReference type="GO" id="GO:0006189">
    <property type="term" value="P:'de novo' IMP biosynthetic process"/>
    <property type="evidence" value="ECO:0007669"/>
    <property type="project" value="UniProtKB-UniPathway"/>
</dbReference>
<feature type="compositionally biased region" description="Pro residues" evidence="9">
    <location>
        <begin position="348"/>
        <end position="357"/>
    </location>
</feature>
<keyword evidence="13" id="KW-1185">Reference proteome</keyword>
<dbReference type="InterPro" id="IPR022761">
    <property type="entry name" value="Fumarate_lyase_N"/>
</dbReference>
<dbReference type="InterPro" id="IPR000362">
    <property type="entry name" value="Fumarate_lyase_fam"/>
</dbReference>
<evidence type="ECO:0000313" key="12">
    <source>
        <dbReference type="EMBL" id="EFJ51598.1"/>
    </source>
</evidence>
<dbReference type="RefSeq" id="XP_002947550.1">
    <property type="nucleotide sequence ID" value="XM_002947504.1"/>
</dbReference>
<dbReference type="InterPro" id="IPR047136">
    <property type="entry name" value="PurB_bact"/>
</dbReference>
<dbReference type="Gene3D" id="1.10.40.30">
    <property type="entry name" value="Fumarase/aspartase (C-terminal domain)"/>
    <property type="match status" value="1"/>
</dbReference>
<sequence length="895" mass="94245">MPTCCSSTGSGAEHTAFMVRVPASQAYPDWRVLQLRFASAARGAARGECIVHGIRLLPVDNVAGEGATTSGAAAMATTTTFPTTIGSDGAVVAASPAPSSFLADGRTCAVETGMPWPERQLAPDAKNPVAASMSEPQPEPPPEVHSAPAEGSPAASGRNRSGTTHPPYSSAEATVAASAQPPPSPLSSSASACGPAEAVAGAAMAAATGSSDPWDGGTVGSKSQPVGSQMQQLRELLQRAAASVPPPLTPLGPAHAGTNTTSPASGPTASAYLGAAAGASGTTGTTAAVPSAARANLGLAATLARSLLQASAQSQTHGSSACSATQLAPAATTLLPPKSQAGGLPQGPSQPLPPPPSSMSSWPLGPGGLPLQGVSLAAAAAQLSEGAVMQQSEMLAELSRQVAELPKLELSELTAVSPLDGRYGRLSAPLRTIFSEYGLIRFRVLVECRWLQQLSRIPPVTEVPPFSPEANRLLDRLCTPEGFTPEVAMKVKQIEKTTNHDVKAVEYVLKVGRVGEVVVVGGPLQLGALPAELHEHFKSDPELAAVLEFTHFACTSEDINNLSHALMLKEAVQEHVLPTMDKIISELSRLSAEFAQVPMLSRTHGQTASPTTMGKEMAVFAYRLRRQRDQLAAVPYLGKMAGAVGNYNAHLSAYPEVDWQAVAQEFVTSLAEGLEFNPYVTQIEPHDYIAELYGAIIRFNNILIDFDRDVWGYISLGYFRQKTIAGEVGSSTMPHKVNPIDFENSEGNLGIANALMDHLIHKLPISRWQRDLTDSTVLRNLGLGIGHSLLAYAASLKGISKLQIDRARLAADLDNSWEVLAEPIQTVMRRYGVPEPYEKLKAFTRGQRVTQESMMAFVDGIDGLPEAAKDQLKQLTPANYIGNAAQQAANLQHYL</sequence>
<dbReference type="PRINTS" id="PR00149">
    <property type="entry name" value="FUMRATELYASE"/>
</dbReference>
<evidence type="ECO:0000256" key="8">
    <source>
        <dbReference type="ARBA" id="ARBA00030717"/>
    </source>
</evidence>
<dbReference type="InterPro" id="IPR004769">
    <property type="entry name" value="Pur_lyase"/>
</dbReference>
<feature type="domain" description="Adenylosuccinate lyase PurB C-terminal" evidence="11">
    <location>
        <begin position="766"/>
        <end position="881"/>
    </location>
</feature>
<evidence type="ECO:0000256" key="7">
    <source>
        <dbReference type="ARBA" id="ARBA00023239"/>
    </source>
</evidence>
<organism evidence="13">
    <name type="scientific">Volvox carteri f. nagariensis</name>
    <dbReference type="NCBI Taxonomy" id="3068"/>
    <lineage>
        <taxon>Eukaryota</taxon>
        <taxon>Viridiplantae</taxon>
        <taxon>Chlorophyta</taxon>
        <taxon>core chlorophytes</taxon>
        <taxon>Chlorophyceae</taxon>
        <taxon>CS clade</taxon>
        <taxon>Chlamydomonadales</taxon>
        <taxon>Volvocaceae</taxon>
        <taxon>Volvox</taxon>
    </lineage>
</organism>
<dbReference type="AlphaFoldDB" id="D8TM86"/>
<dbReference type="PROSITE" id="PS00163">
    <property type="entry name" value="FUMARATE_LYASES"/>
    <property type="match status" value="1"/>
</dbReference>
<name>D8TM86_VOLCA</name>
<dbReference type="InterPro" id="IPR020557">
    <property type="entry name" value="Fumarate_lyase_CS"/>
</dbReference>
<evidence type="ECO:0000259" key="10">
    <source>
        <dbReference type="Pfam" id="PF00206"/>
    </source>
</evidence>
<dbReference type="GO" id="GO:0044208">
    <property type="term" value="P:'de novo' AMP biosynthetic process"/>
    <property type="evidence" value="ECO:0007669"/>
    <property type="project" value="UniProtKB-UniPathway"/>
</dbReference>
<feature type="compositionally biased region" description="Low complexity" evidence="9">
    <location>
        <begin position="144"/>
        <end position="157"/>
    </location>
</feature>
<dbReference type="Gene3D" id="1.10.275.10">
    <property type="entry name" value="Fumarase/aspartase (N-terminal domain)"/>
    <property type="match status" value="1"/>
</dbReference>
<reference evidence="12 13" key="1">
    <citation type="journal article" date="2010" name="Science">
        <title>Genomic analysis of organismal complexity in the multicellular green alga Volvox carteri.</title>
        <authorList>
            <person name="Prochnik S.E."/>
            <person name="Umen J."/>
            <person name="Nedelcu A.M."/>
            <person name="Hallmann A."/>
            <person name="Miller S.M."/>
            <person name="Nishii I."/>
            <person name="Ferris P."/>
            <person name="Kuo A."/>
            <person name="Mitros T."/>
            <person name="Fritz-Laylin L.K."/>
            <person name="Hellsten U."/>
            <person name="Chapman J."/>
            <person name="Simakov O."/>
            <person name="Rensing S.A."/>
            <person name="Terry A."/>
            <person name="Pangilinan J."/>
            <person name="Kapitonov V."/>
            <person name="Jurka J."/>
            <person name="Salamov A."/>
            <person name="Shapiro H."/>
            <person name="Schmutz J."/>
            <person name="Grimwood J."/>
            <person name="Lindquist E."/>
            <person name="Lucas S."/>
            <person name="Grigoriev I.V."/>
            <person name="Schmitt R."/>
            <person name="Kirk D."/>
            <person name="Rokhsar D.S."/>
        </authorList>
    </citation>
    <scope>NUCLEOTIDE SEQUENCE [LARGE SCALE GENOMIC DNA]</scope>
    <source>
        <strain evidence="13">f. Nagariensis / Eve</strain>
    </source>
</reference>
<feature type="region of interest" description="Disordered" evidence="9">
    <location>
        <begin position="334"/>
        <end position="365"/>
    </location>
</feature>
<dbReference type="UniPathway" id="UPA00075">
    <property type="reaction ID" value="UER00336"/>
</dbReference>
<dbReference type="EMBL" id="GL378327">
    <property type="protein sequence ID" value="EFJ51598.1"/>
    <property type="molecule type" value="Genomic_DNA"/>
</dbReference>
<proteinExistence type="inferred from homology"/>
<dbReference type="NCBIfam" id="NF006764">
    <property type="entry name" value="PRK09285.1"/>
    <property type="match status" value="1"/>
</dbReference>
<accession>D8TM86</accession>
<dbReference type="STRING" id="3068.D8TM86"/>
<comment type="pathway">
    <text evidence="2">Purine metabolism; AMP biosynthesis via de novo pathway; AMP from IMP: step 2/2.</text>
</comment>
<dbReference type="EC" id="4.3.2.2" evidence="4"/>
<comment type="pathway">
    <text evidence="1">Purine metabolism; IMP biosynthesis via de novo pathway; 5-amino-1-(5-phospho-D-ribosyl)imidazole-4-carboxamide from 5-amino-1-(5-phospho-D-ribosyl)imidazole-4-carboxylate: step 2/2.</text>
</comment>
<feature type="compositionally biased region" description="Polar residues" evidence="9">
    <location>
        <begin position="158"/>
        <end position="167"/>
    </location>
</feature>
<evidence type="ECO:0000256" key="6">
    <source>
        <dbReference type="ARBA" id="ARBA00022755"/>
    </source>
</evidence>
<feature type="region of interest" description="Disordered" evidence="9">
    <location>
        <begin position="244"/>
        <end position="265"/>
    </location>
</feature>
<dbReference type="Pfam" id="PF08328">
    <property type="entry name" value="ASL_C"/>
    <property type="match status" value="1"/>
</dbReference>
<dbReference type="PANTHER" id="PTHR43411">
    <property type="entry name" value="ADENYLOSUCCINATE LYASE"/>
    <property type="match status" value="1"/>
</dbReference>
<evidence type="ECO:0000256" key="1">
    <source>
        <dbReference type="ARBA" id="ARBA00004706"/>
    </source>
</evidence>
<keyword evidence="6" id="KW-0658">Purine biosynthesis</keyword>
<dbReference type="NCBIfam" id="TIGR00928">
    <property type="entry name" value="purB"/>
    <property type="match status" value="1"/>
</dbReference>
<feature type="region of interest" description="Disordered" evidence="9">
    <location>
        <begin position="207"/>
        <end position="231"/>
    </location>
</feature>
<gene>
    <name evidence="12" type="ORF">VOLCADRAFT_87784</name>
</gene>
<dbReference type="GeneID" id="9620376"/>
<dbReference type="FunCoup" id="D8TM86">
    <property type="interactions" value="759"/>
</dbReference>
<feature type="domain" description="Fumarate lyase N-terminal" evidence="10">
    <location>
        <begin position="421"/>
        <end position="747"/>
    </location>
</feature>
<dbReference type="InterPro" id="IPR013539">
    <property type="entry name" value="PurB_C"/>
</dbReference>
<protein>
    <recommendedName>
        <fullName evidence="5">Adenylosuccinate lyase</fullName>
        <ecNumber evidence="4">4.3.2.2</ecNumber>
    </recommendedName>
    <alternativeName>
        <fullName evidence="8">Adenylosuccinase</fullName>
    </alternativeName>
</protein>
<feature type="compositionally biased region" description="Polar residues" evidence="9">
    <location>
        <begin position="220"/>
        <end position="231"/>
    </location>
</feature>
<evidence type="ECO:0000256" key="4">
    <source>
        <dbReference type="ARBA" id="ARBA00012339"/>
    </source>
</evidence>
<evidence type="ECO:0000256" key="5">
    <source>
        <dbReference type="ARBA" id="ARBA00017058"/>
    </source>
</evidence>
<dbReference type="PANTHER" id="PTHR43411:SF1">
    <property type="entry name" value="ADENYLOSUCCINATE LYASE"/>
    <property type="match status" value="1"/>
</dbReference>
<dbReference type="UniPathway" id="UPA00074">
    <property type="reaction ID" value="UER00132"/>
</dbReference>
<dbReference type="FunFam" id="1.20.200.10:FF:000004">
    <property type="entry name" value="Adenylosuccinate lyase"/>
    <property type="match status" value="1"/>
</dbReference>
<feature type="compositionally biased region" description="Low complexity" evidence="9">
    <location>
        <begin position="334"/>
        <end position="347"/>
    </location>
</feature>
<dbReference type="OrthoDB" id="406045at2759"/>
<dbReference type="Proteomes" id="UP000001058">
    <property type="component" value="Unassembled WGS sequence"/>
</dbReference>
<comment type="similarity">
    <text evidence="3">Belongs to the lyase 1 family. Adenylosuccinate lyase subfamily.</text>
</comment>
<dbReference type="GO" id="GO:0004018">
    <property type="term" value="F:N6-(1,2-dicarboxyethyl)AMP AMP-lyase (fumarate-forming) activity"/>
    <property type="evidence" value="ECO:0007669"/>
    <property type="project" value="InterPro"/>
</dbReference>
<dbReference type="Pfam" id="PF00206">
    <property type="entry name" value="Lyase_1"/>
    <property type="match status" value="1"/>
</dbReference>
<dbReference type="eggNOG" id="KOG2700">
    <property type="taxonomic scope" value="Eukaryota"/>
</dbReference>
<dbReference type="SUPFAM" id="SSF48557">
    <property type="entry name" value="L-aspartase-like"/>
    <property type="match status" value="1"/>
</dbReference>
<evidence type="ECO:0000313" key="13">
    <source>
        <dbReference type="Proteomes" id="UP000001058"/>
    </source>
</evidence>
<evidence type="ECO:0000259" key="11">
    <source>
        <dbReference type="Pfam" id="PF08328"/>
    </source>
</evidence>
<evidence type="ECO:0000256" key="3">
    <source>
        <dbReference type="ARBA" id="ARBA00008273"/>
    </source>
</evidence>